<dbReference type="Proteomes" id="UP001428290">
    <property type="component" value="Unassembled WGS sequence"/>
</dbReference>
<protein>
    <submittedName>
        <fullName evidence="2">Uncharacterized protein</fullName>
    </submittedName>
</protein>
<proteinExistence type="predicted"/>
<sequence length="127" mass="14918">MREQHNVCEQHTNRSPSPYRWRMIIRMVIALVGGCVPMVMLFQIQLRFYINDIAMEAIISYYYDRPILWAVFPLSFALLCLLLGIGRDGWMLVKRRGTPTLLPWPYRFALLFAAIAVVLYVRTIRIP</sequence>
<name>A0ABP9X747_9CHLR</name>
<keyword evidence="3" id="KW-1185">Reference proteome</keyword>
<gene>
    <name evidence="2" type="ORF">Hgul01_05035</name>
</gene>
<feature type="transmembrane region" description="Helical" evidence="1">
    <location>
        <begin position="67"/>
        <end position="86"/>
    </location>
</feature>
<keyword evidence="1" id="KW-0812">Transmembrane</keyword>
<keyword evidence="1" id="KW-0472">Membrane</keyword>
<reference evidence="2 3" key="1">
    <citation type="submission" date="2024-02" db="EMBL/GenBank/DDBJ databases">
        <title>Herpetosiphon gulosus NBRC 112829.</title>
        <authorList>
            <person name="Ichikawa N."/>
            <person name="Katano-Makiyama Y."/>
            <person name="Hidaka K."/>
        </authorList>
    </citation>
    <scope>NUCLEOTIDE SEQUENCE [LARGE SCALE GENOMIC DNA]</scope>
    <source>
        <strain evidence="2 3">NBRC 112829</strain>
    </source>
</reference>
<feature type="transmembrane region" description="Helical" evidence="1">
    <location>
        <begin position="23"/>
        <end position="46"/>
    </location>
</feature>
<feature type="transmembrane region" description="Helical" evidence="1">
    <location>
        <begin position="106"/>
        <end position="124"/>
    </location>
</feature>
<evidence type="ECO:0000256" key="1">
    <source>
        <dbReference type="SAM" id="Phobius"/>
    </source>
</evidence>
<evidence type="ECO:0000313" key="3">
    <source>
        <dbReference type="Proteomes" id="UP001428290"/>
    </source>
</evidence>
<dbReference type="EMBL" id="BAABRU010000036">
    <property type="protein sequence ID" value="GAA5531210.1"/>
    <property type="molecule type" value="Genomic_DNA"/>
</dbReference>
<dbReference type="RefSeq" id="WP_345724787.1">
    <property type="nucleotide sequence ID" value="NZ_BAABRU010000036.1"/>
</dbReference>
<accession>A0ABP9X747</accession>
<comment type="caution">
    <text evidence="2">The sequence shown here is derived from an EMBL/GenBank/DDBJ whole genome shotgun (WGS) entry which is preliminary data.</text>
</comment>
<organism evidence="2 3">
    <name type="scientific">Herpetosiphon gulosus</name>
    <dbReference type="NCBI Taxonomy" id="1973496"/>
    <lineage>
        <taxon>Bacteria</taxon>
        <taxon>Bacillati</taxon>
        <taxon>Chloroflexota</taxon>
        <taxon>Chloroflexia</taxon>
        <taxon>Herpetosiphonales</taxon>
        <taxon>Herpetosiphonaceae</taxon>
        <taxon>Herpetosiphon</taxon>
    </lineage>
</organism>
<evidence type="ECO:0000313" key="2">
    <source>
        <dbReference type="EMBL" id="GAA5531210.1"/>
    </source>
</evidence>
<keyword evidence="1" id="KW-1133">Transmembrane helix</keyword>